<feature type="transmembrane region" description="Helical" evidence="1">
    <location>
        <begin position="84"/>
        <end position="104"/>
    </location>
</feature>
<evidence type="ECO:0000313" key="3">
    <source>
        <dbReference type="Proteomes" id="UP000617355"/>
    </source>
</evidence>
<feature type="transmembrane region" description="Helical" evidence="1">
    <location>
        <begin position="110"/>
        <end position="130"/>
    </location>
</feature>
<evidence type="ECO:0008006" key="4">
    <source>
        <dbReference type="Google" id="ProtNLM"/>
    </source>
</evidence>
<keyword evidence="1" id="KW-0472">Membrane</keyword>
<keyword evidence="1" id="KW-1133">Transmembrane helix</keyword>
<evidence type="ECO:0000256" key="1">
    <source>
        <dbReference type="SAM" id="Phobius"/>
    </source>
</evidence>
<keyword evidence="3" id="KW-1185">Reference proteome</keyword>
<name>A0ABQ1QRT8_9RHOB</name>
<gene>
    <name evidence="2" type="ORF">GCM10011358_24620</name>
</gene>
<feature type="transmembrane region" description="Helical" evidence="1">
    <location>
        <begin position="209"/>
        <end position="237"/>
    </location>
</feature>
<proteinExistence type="predicted"/>
<organism evidence="2 3">
    <name type="scientific">Sinisalibacter lacisalsi</name>
    <dbReference type="NCBI Taxonomy" id="1526570"/>
    <lineage>
        <taxon>Bacteria</taxon>
        <taxon>Pseudomonadati</taxon>
        <taxon>Pseudomonadota</taxon>
        <taxon>Alphaproteobacteria</taxon>
        <taxon>Rhodobacterales</taxon>
        <taxon>Roseobacteraceae</taxon>
        <taxon>Sinisalibacter</taxon>
    </lineage>
</organism>
<dbReference type="RefSeq" id="WP_188528168.1">
    <property type="nucleotide sequence ID" value="NZ_BMGI01000004.1"/>
</dbReference>
<feature type="transmembrane region" description="Helical" evidence="1">
    <location>
        <begin position="173"/>
        <end position="202"/>
    </location>
</feature>
<comment type="caution">
    <text evidence="2">The sequence shown here is derived from an EMBL/GenBank/DDBJ whole genome shotgun (WGS) entry which is preliminary data.</text>
</comment>
<feature type="transmembrane region" description="Helical" evidence="1">
    <location>
        <begin position="287"/>
        <end position="304"/>
    </location>
</feature>
<protein>
    <recommendedName>
        <fullName evidence="4">DUF2029 domain-containing protein</fullName>
    </recommendedName>
</protein>
<sequence length="540" mass="57478">MGSVNRAKLGLFLLAVLAVLAGATLAKGGFYIGKHEGDTLHLLQIVLREAQGQWPHLDFQTPIGVLATAPIALFVKLGFGAGMAILLAQVLVAAIALPAIWRVAESRFPAPWAYIFGGFTLVLILALVHGATERSVSISMHYNRWAWAAAYLAIATAMIAPRPGRAAPTADGLVIGVALAFLALVKVTYFAAFALPVAVALIGRRDWRALVVTLLAGLAVALAVTLMAGTPLFWLAYLRDLATVAGSEVRPQPGLPFAAILGAPAYMGGSLALIFGVIFLRQAGRRLEGLVLLLLVPGFFYVQFQNYGNDPQWLGLLGLLLVTLKPAHSVTNALGWDVTKGLGLLAAAVFAFAAPSAFNLAYSPFRHLVKDVSTHTPVLPGSGIHEDLRTARVRALRVDARQALDGPGSPFAAYFDASLRPTRTEWNGETWPDCMVENGLIAWHEAIAADLLASGLAEGKTAFAADVLSGFWIFGAFEPLPGASPWYYGGLPGFEAADYLIVPRCPVSTKVRGLVFDAVDAAGTSLTEVRRNDMYVLYAK</sequence>
<dbReference type="EMBL" id="BMGI01000004">
    <property type="protein sequence ID" value="GGD39743.1"/>
    <property type="molecule type" value="Genomic_DNA"/>
</dbReference>
<dbReference type="Proteomes" id="UP000617355">
    <property type="component" value="Unassembled WGS sequence"/>
</dbReference>
<feature type="transmembrane region" description="Helical" evidence="1">
    <location>
        <begin position="342"/>
        <end position="362"/>
    </location>
</feature>
<reference evidence="3" key="1">
    <citation type="journal article" date="2019" name="Int. J. Syst. Evol. Microbiol.">
        <title>The Global Catalogue of Microorganisms (GCM) 10K type strain sequencing project: providing services to taxonomists for standard genome sequencing and annotation.</title>
        <authorList>
            <consortium name="The Broad Institute Genomics Platform"/>
            <consortium name="The Broad Institute Genome Sequencing Center for Infectious Disease"/>
            <person name="Wu L."/>
            <person name="Ma J."/>
        </authorList>
    </citation>
    <scope>NUCLEOTIDE SEQUENCE [LARGE SCALE GENOMIC DNA]</scope>
    <source>
        <strain evidence="3">CGMCC 1.12922</strain>
    </source>
</reference>
<accession>A0ABQ1QRT8</accession>
<feature type="transmembrane region" description="Helical" evidence="1">
    <location>
        <begin position="142"/>
        <end position="161"/>
    </location>
</feature>
<evidence type="ECO:0000313" key="2">
    <source>
        <dbReference type="EMBL" id="GGD39743.1"/>
    </source>
</evidence>
<keyword evidence="1" id="KW-0812">Transmembrane</keyword>
<feature type="transmembrane region" description="Helical" evidence="1">
    <location>
        <begin position="257"/>
        <end position="280"/>
    </location>
</feature>